<dbReference type="GO" id="GO:0006412">
    <property type="term" value="P:translation"/>
    <property type="evidence" value="ECO:0007669"/>
    <property type="project" value="UniProtKB-UniRule"/>
</dbReference>
<dbReference type="Pfam" id="PF00380">
    <property type="entry name" value="Ribosomal_S9"/>
    <property type="match status" value="1"/>
</dbReference>
<comment type="caution">
    <text evidence="6">The sequence shown here is derived from an EMBL/GenBank/DDBJ whole genome shotgun (WGS) entry which is preliminary data.</text>
</comment>
<comment type="similarity">
    <text evidence="1 5">Belongs to the universal ribosomal protein uS9 family.</text>
</comment>
<evidence type="ECO:0000256" key="3">
    <source>
        <dbReference type="ARBA" id="ARBA00023274"/>
    </source>
</evidence>
<proteinExistence type="inferred from homology"/>
<dbReference type="PANTHER" id="PTHR21569">
    <property type="entry name" value="RIBOSOMAL PROTEIN S9"/>
    <property type="match status" value="1"/>
</dbReference>
<dbReference type="GO" id="GO:0022627">
    <property type="term" value="C:cytosolic small ribosomal subunit"/>
    <property type="evidence" value="ECO:0007669"/>
    <property type="project" value="TreeGrafter"/>
</dbReference>
<dbReference type="HAMAP" id="MF_00532_B">
    <property type="entry name" value="Ribosomal_uS9_B"/>
    <property type="match status" value="1"/>
</dbReference>
<dbReference type="InterPro" id="IPR000754">
    <property type="entry name" value="Ribosomal_uS9"/>
</dbReference>
<dbReference type="NCBIfam" id="NF001099">
    <property type="entry name" value="PRK00132.1"/>
    <property type="match status" value="1"/>
</dbReference>
<keyword evidence="3 5" id="KW-0687">Ribonucleoprotein</keyword>
<keyword evidence="2 5" id="KW-0689">Ribosomal protein</keyword>
<dbReference type="GO" id="GO:0003723">
    <property type="term" value="F:RNA binding"/>
    <property type="evidence" value="ECO:0007669"/>
    <property type="project" value="TreeGrafter"/>
</dbReference>
<dbReference type="InterPro" id="IPR020568">
    <property type="entry name" value="Ribosomal_Su5_D2-typ_SF"/>
</dbReference>
<dbReference type="GO" id="GO:0003735">
    <property type="term" value="F:structural constituent of ribosome"/>
    <property type="evidence" value="ECO:0007669"/>
    <property type="project" value="InterPro"/>
</dbReference>
<dbReference type="InterPro" id="IPR023035">
    <property type="entry name" value="Ribosomal_uS9_bac/plastid"/>
</dbReference>
<dbReference type="InterPro" id="IPR014721">
    <property type="entry name" value="Ribsml_uS5_D2-typ_fold_subgr"/>
</dbReference>
<dbReference type="PANTHER" id="PTHR21569:SF1">
    <property type="entry name" value="SMALL RIBOSOMAL SUBUNIT PROTEIN US9M"/>
    <property type="match status" value="1"/>
</dbReference>
<reference evidence="6 7" key="1">
    <citation type="journal article" date="2016" name="Nat. Commun.">
        <title>Thousands of microbial genomes shed light on interconnected biogeochemical processes in an aquifer system.</title>
        <authorList>
            <person name="Anantharaman K."/>
            <person name="Brown C.T."/>
            <person name="Hug L.A."/>
            <person name="Sharon I."/>
            <person name="Castelle C.J."/>
            <person name="Probst A.J."/>
            <person name="Thomas B.C."/>
            <person name="Singh A."/>
            <person name="Wilkins M.J."/>
            <person name="Karaoz U."/>
            <person name="Brodie E.L."/>
            <person name="Williams K.H."/>
            <person name="Hubbard S.S."/>
            <person name="Banfield J.F."/>
        </authorList>
    </citation>
    <scope>NUCLEOTIDE SEQUENCE [LARGE SCALE GENOMIC DNA]</scope>
</reference>
<protein>
    <recommendedName>
        <fullName evidence="4 5">Small ribosomal subunit protein uS9</fullName>
    </recommendedName>
</protein>
<name>A0A1F4VE96_UNCKA</name>
<evidence type="ECO:0000256" key="1">
    <source>
        <dbReference type="ARBA" id="ARBA00005251"/>
    </source>
</evidence>
<sequence>MKAKKEKAFVGTGRRKSAVASVFLYPKKGDFIVNDKEISEFFRTEKEKLSYLRPFHLVGVSHPESSYSATIKVSGSGTSSQLSAVVLGLSRALIESNPEYRDLLRKYGLLTRDPREVERKKYFLRKARKRPQYSKR</sequence>
<organism evidence="6 7">
    <name type="scientific">candidate division WWE3 bacterium RIFCSPLOWO2_01_FULL_41_18</name>
    <dbReference type="NCBI Taxonomy" id="1802625"/>
    <lineage>
        <taxon>Bacteria</taxon>
        <taxon>Katanobacteria</taxon>
    </lineage>
</organism>
<dbReference type="SUPFAM" id="SSF54211">
    <property type="entry name" value="Ribosomal protein S5 domain 2-like"/>
    <property type="match status" value="1"/>
</dbReference>
<dbReference type="Gene3D" id="3.30.230.10">
    <property type="match status" value="1"/>
</dbReference>
<dbReference type="AlphaFoldDB" id="A0A1F4VE96"/>
<evidence type="ECO:0000256" key="5">
    <source>
        <dbReference type="HAMAP-Rule" id="MF_00532"/>
    </source>
</evidence>
<evidence type="ECO:0000256" key="4">
    <source>
        <dbReference type="ARBA" id="ARBA00035259"/>
    </source>
</evidence>
<dbReference type="EMBL" id="MEVI01000003">
    <property type="protein sequence ID" value="OGC55298.1"/>
    <property type="molecule type" value="Genomic_DNA"/>
</dbReference>
<accession>A0A1F4VE96</accession>
<evidence type="ECO:0000313" key="7">
    <source>
        <dbReference type="Proteomes" id="UP000176504"/>
    </source>
</evidence>
<gene>
    <name evidence="5" type="primary">rpsI</name>
    <name evidence="6" type="ORF">A3A78_04150</name>
</gene>
<dbReference type="Proteomes" id="UP000176504">
    <property type="component" value="Unassembled WGS sequence"/>
</dbReference>
<evidence type="ECO:0000256" key="2">
    <source>
        <dbReference type="ARBA" id="ARBA00022980"/>
    </source>
</evidence>
<evidence type="ECO:0000313" key="6">
    <source>
        <dbReference type="EMBL" id="OGC55298.1"/>
    </source>
</evidence>